<dbReference type="PROSITE" id="PS50943">
    <property type="entry name" value="HTH_CROC1"/>
    <property type="match status" value="1"/>
</dbReference>
<comment type="caution">
    <text evidence="2">The sequence shown here is derived from an EMBL/GenBank/DDBJ whole genome shotgun (WGS) entry which is preliminary data.</text>
</comment>
<dbReference type="InterPro" id="IPR001387">
    <property type="entry name" value="Cro/C1-type_HTH"/>
</dbReference>
<dbReference type="Pfam" id="PF01381">
    <property type="entry name" value="HTH_3"/>
    <property type="match status" value="1"/>
</dbReference>
<dbReference type="SMART" id="SM00530">
    <property type="entry name" value="HTH_XRE"/>
    <property type="match status" value="1"/>
</dbReference>
<sequence>MCSTGCMGGAHCAHSQCIARKLASDCLCTGFDCAYAQSVTPNGTAIRAIRTMRSLRLADLAHSTGLSTSYLSRLERGEAGASDSTIRDIADGLAVPPADITRGADMASQPRQVPFPGTPEGEVFHYTPEEAAEFLPWSPRVLRMKAQQYAVPHNRGGGRITFTARDIREISDMTAVRPLPERAAA</sequence>
<reference evidence="2" key="1">
    <citation type="submission" date="2019-10" db="EMBL/GenBank/DDBJ databases">
        <title>Nonomuraea sp. nov., isolated from Phyllanthus amarus.</title>
        <authorList>
            <person name="Klykleung N."/>
            <person name="Tanasupawat S."/>
        </authorList>
    </citation>
    <scope>NUCLEOTIDE SEQUENCE [LARGE SCALE GENOMIC DNA]</scope>
    <source>
        <strain evidence="2">3MP-10</strain>
    </source>
</reference>
<accession>A0A5N6A3D5</accession>
<dbReference type="SUPFAM" id="SSF47413">
    <property type="entry name" value="lambda repressor-like DNA-binding domains"/>
    <property type="match status" value="1"/>
</dbReference>
<dbReference type="CDD" id="cd00093">
    <property type="entry name" value="HTH_XRE"/>
    <property type="match status" value="1"/>
</dbReference>
<evidence type="ECO:0000313" key="3">
    <source>
        <dbReference type="Proteomes" id="UP000314251"/>
    </source>
</evidence>
<organism evidence="2 3">
    <name type="scientific">Streptomyces mimosae</name>
    <dbReference type="NCBI Taxonomy" id="2586635"/>
    <lineage>
        <taxon>Bacteria</taxon>
        <taxon>Bacillati</taxon>
        <taxon>Actinomycetota</taxon>
        <taxon>Actinomycetes</taxon>
        <taxon>Kitasatosporales</taxon>
        <taxon>Streptomycetaceae</taxon>
        <taxon>Streptomyces</taxon>
    </lineage>
</organism>
<dbReference type="AlphaFoldDB" id="A0A5N6A3D5"/>
<dbReference type="InterPro" id="IPR010982">
    <property type="entry name" value="Lambda_DNA-bd_dom_sf"/>
</dbReference>
<dbReference type="OrthoDB" id="4311362at2"/>
<dbReference type="Gene3D" id="1.10.260.40">
    <property type="entry name" value="lambda repressor-like DNA-binding domains"/>
    <property type="match status" value="1"/>
</dbReference>
<keyword evidence="3" id="KW-1185">Reference proteome</keyword>
<proteinExistence type="predicted"/>
<gene>
    <name evidence="2" type="ORF">FH607_020170</name>
</gene>
<feature type="domain" description="HTH cro/C1-type" evidence="1">
    <location>
        <begin position="46"/>
        <end position="100"/>
    </location>
</feature>
<dbReference type="Proteomes" id="UP000314251">
    <property type="component" value="Unassembled WGS sequence"/>
</dbReference>
<dbReference type="EMBL" id="VDLY02000013">
    <property type="protein sequence ID" value="KAB8162955.1"/>
    <property type="molecule type" value="Genomic_DNA"/>
</dbReference>
<protein>
    <submittedName>
        <fullName evidence="2">Helix-turn-helix domain-containing protein</fullName>
    </submittedName>
</protein>
<evidence type="ECO:0000313" key="2">
    <source>
        <dbReference type="EMBL" id="KAB8162955.1"/>
    </source>
</evidence>
<dbReference type="GO" id="GO:0003677">
    <property type="term" value="F:DNA binding"/>
    <property type="evidence" value="ECO:0007669"/>
    <property type="project" value="InterPro"/>
</dbReference>
<name>A0A5N6A3D5_9ACTN</name>
<evidence type="ECO:0000259" key="1">
    <source>
        <dbReference type="PROSITE" id="PS50943"/>
    </source>
</evidence>
<dbReference type="RefSeq" id="WP_139670568.1">
    <property type="nucleotide sequence ID" value="NZ_VDLY02000013.1"/>
</dbReference>